<dbReference type="InterPro" id="IPR000719">
    <property type="entry name" value="Prot_kinase_dom"/>
</dbReference>
<evidence type="ECO:0000256" key="1">
    <source>
        <dbReference type="PROSITE-ProRule" id="PRU10141"/>
    </source>
</evidence>
<feature type="binding site" evidence="1">
    <location>
        <position position="200"/>
    </location>
    <ligand>
        <name>ATP</name>
        <dbReference type="ChEBI" id="CHEBI:30616"/>
    </ligand>
</feature>
<feature type="compositionally biased region" description="Low complexity" evidence="2">
    <location>
        <begin position="386"/>
        <end position="399"/>
    </location>
</feature>
<evidence type="ECO:0000256" key="3">
    <source>
        <dbReference type="SAM" id="SignalP"/>
    </source>
</evidence>
<evidence type="ECO:0000259" key="4">
    <source>
        <dbReference type="PROSITE" id="PS50011"/>
    </source>
</evidence>
<dbReference type="OrthoDB" id="5337378at2759"/>
<keyword evidence="1" id="KW-0067">ATP-binding</keyword>
<feature type="signal peptide" evidence="3">
    <location>
        <begin position="1"/>
        <end position="20"/>
    </location>
</feature>
<dbReference type="Pfam" id="PF00069">
    <property type="entry name" value="Pkinase"/>
    <property type="match status" value="1"/>
</dbReference>
<keyword evidence="5" id="KW-0808">Transferase</keyword>
<sequence>MLARSTYLLFAALCLPFCAAFCASPFPVHILSVMSTPTTTDEFYVELPRCWAYLTSNEKNGMAGWVEAIDAASHAGTDKGLTVGTAPDCARHLALDGVEGVYFEVTLNKALPVLRANGDSIVLHGQYGVVDTCHLVLPGCSVLFVVHLLEQMQAVEVEDAEYSELLGDQYIITNKQLGRGDFGSVCLAINRRVHQRCAVKLGTARNRHTFNREVEVLATVRGHPRFVQMEHAAATTTAAYLYLQYAWGNMTRYLDVLDLLTEDEAKHIFRQILEGVQHMHHIDWVHRDIKLIIPLLERLPFDASGGPFRYVESIILSDGLNYDGREISDECKDLLCKLLAIDADDRYTIDEALACSWLASPSPAQQQQQLLQSQEQPQPLQLFRNRSWSSSNSNSSNHSTATSEGARHQQRRPCGPLSIVRRKIKKAITKRE</sequence>
<dbReference type="Gene3D" id="1.10.510.10">
    <property type="entry name" value="Transferase(Phosphotransferase) domain 1"/>
    <property type="match status" value="2"/>
</dbReference>
<feature type="domain" description="Protein kinase" evidence="4">
    <location>
        <begin position="171"/>
        <end position="432"/>
    </location>
</feature>
<evidence type="ECO:0000313" key="5">
    <source>
        <dbReference type="EMBL" id="RKP27792.1"/>
    </source>
</evidence>
<dbReference type="InterPro" id="IPR017441">
    <property type="entry name" value="Protein_kinase_ATP_BS"/>
</dbReference>
<dbReference type="CDD" id="cd00180">
    <property type="entry name" value="PKc"/>
    <property type="match status" value="1"/>
</dbReference>
<dbReference type="PROSITE" id="PS50011">
    <property type="entry name" value="PROTEIN_KINASE_DOM"/>
    <property type="match status" value="1"/>
</dbReference>
<keyword evidence="1" id="KW-0547">Nucleotide-binding</keyword>
<proteinExistence type="predicted"/>
<gene>
    <name evidence="5" type="ORF">SYNPS1DRAFT_26574</name>
</gene>
<organism evidence="5 6">
    <name type="scientific">Syncephalis pseudoplumigaleata</name>
    <dbReference type="NCBI Taxonomy" id="1712513"/>
    <lineage>
        <taxon>Eukaryota</taxon>
        <taxon>Fungi</taxon>
        <taxon>Fungi incertae sedis</taxon>
        <taxon>Zoopagomycota</taxon>
        <taxon>Zoopagomycotina</taxon>
        <taxon>Zoopagomycetes</taxon>
        <taxon>Zoopagales</taxon>
        <taxon>Piptocephalidaceae</taxon>
        <taxon>Syncephalis</taxon>
    </lineage>
</organism>
<feature type="region of interest" description="Disordered" evidence="2">
    <location>
        <begin position="386"/>
        <end position="416"/>
    </location>
</feature>
<reference evidence="6" key="1">
    <citation type="journal article" date="2018" name="Nat. Microbiol.">
        <title>Leveraging single-cell genomics to expand the fungal tree of life.</title>
        <authorList>
            <person name="Ahrendt S.R."/>
            <person name="Quandt C.A."/>
            <person name="Ciobanu D."/>
            <person name="Clum A."/>
            <person name="Salamov A."/>
            <person name="Andreopoulos B."/>
            <person name="Cheng J.F."/>
            <person name="Woyke T."/>
            <person name="Pelin A."/>
            <person name="Henrissat B."/>
            <person name="Reynolds N.K."/>
            <person name="Benny G.L."/>
            <person name="Smith M.E."/>
            <person name="James T.Y."/>
            <person name="Grigoriev I.V."/>
        </authorList>
    </citation>
    <scope>NUCLEOTIDE SEQUENCE [LARGE SCALE GENOMIC DNA]</scope>
    <source>
        <strain evidence="6">Benny S71-1</strain>
    </source>
</reference>
<dbReference type="GO" id="GO:0004672">
    <property type="term" value="F:protein kinase activity"/>
    <property type="evidence" value="ECO:0007669"/>
    <property type="project" value="InterPro"/>
</dbReference>
<name>A0A4P9Z6K2_9FUNG</name>
<dbReference type="EMBL" id="KZ989151">
    <property type="protein sequence ID" value="RKP27792.1"/>
    <property type="molecule type" value="Genomic_DNA"/>
</dbReference>
<protein>
    <submittedName>
        <fullName evidence="5">Kinase-like domain-containing protein</fullName>
    </submittedName>
</protein>
<keyword evidence="6" id="KW-1185">Reference proteome</keyword>
<dbReference type="AlphaFoldDB" id="A0A4P9Z6K2"/>
<dbReference type="InterPro" id="IPR011009">
    <property type="entry name" value="Kinase-like_dom_sf"/>
</dbReference>
<feature type="chain" id="PRO_5020791862" evidence="3">
    <location>
        <begin position="21"/>
        <end position="432"/>
    </location>
</feature>
<keyword evidence="5" id="KW-0418">Kinase</keyword>
<dbReference type="Proteomes" id="UP000278143">
    <property type="component" value="Unassembled WGS sequence"/>
</dbReference>
<evidence type="ECO:0000256" key="2">
    <source>
        <dbReference type="SAM" id="MobiDB-lite"/>
    </source>
</evidence>
<accession>A0A4P9Z6K2</accession>
<evidence type="ECO:0000313" key="6">
    <source>
        <dbReference type="Proteomes" id="UP000278143"/>
    </source>
</evidence>
<dbReference type="PANTHER" id="PTHR44167:SF24">
    <property type="entry name" value="SERINE_THREONINE-PROTEIN KINASE CHK2"/>
    <property type="match status" value="1"/>
</dbReference>
<dbReference type="SUPFAM" id="SSF56112">
    <property type="entry name" value="Protein kinase-like (PK-like)"/>
    <property type="match status" value="1"/>
</dbReference>
<dbReference type="PANTHER" id="PTHR44167">
    <property type="entry name" value="OVARIAN-SPECIFIC SERINE/THREONINE-PROTEIN KINASE LOK-RELATED"/>
    <property type="match status" value="1"/>
</dbReference>
<dbReference type="PROSITE" id="PS00107">
    <property type="entry name" value="PROTEIN_KINASE_ATP"/>
    <property type="match status" value="1"/>
</dbReference>
<dbReference type="GO" id="GO:0005524">
    <property type="term" value="F:ATP binding"/>
    <property type="evidence" value="ECO:0007669"/>
    <property type="project" value="UniProtKB-UniRule"/>
</dbReference>
<keyword evidence="3" id="KW-0732">Signal</keyword>